<evidence type="ECO:0000259" key="2">
    <source>
        <dbReference type="SMART" id="SM00943"/>
    </source>
</evidence>
<feature type="compositionally biased region" description="Polar residues" evidence="1">
    <location>
        <begin position="382"/>
        <end position="403"/>
    </location>
</feature>
<dbReference type="AlphaFoldDB" id="A0A100WRG3"/>
<dbReference type="InterPro" id="IPR027417">
    <property type="entry name" value="P-loop_NTPase"/>
</dbReference>
<sequence length="834" mass="90536">MFSDNSGNSDRNWSVKFVHDGGARRLRLVRPHGSTVDIAELAPAPAPLTVPDVTGLSTHDAALALADAGLWLLPVAVGKSPGSVVGKDWPAKSTRDPELIDHYWNRPQPYGVAIHTGRSGLVVVDLDIDVLPEEFAWLRDGLFQSSRGGRGDRGHYIFASAETFRNVQVRLQDGTHIGEIKSGNSVILVEPSPHPKAAEGGKYAFVRTGVVPSLPEHAHPALVEIAAKAGGDDGPVSNDLVADWCERHSDETESWRRKTLRDDYAKRVARGQSRHAAMMAVLNWAAREIAPGFVAASVLHELHDDFVASYRATGDVPDRGDFANMVRSAVGKVAPADESPAMMADLLSRGRREFGTNHNDDARAARELDGWLSRLKTESDDMTTTTVNGAPTVNGQAPEQVTNDDAVAGKNRSDGNDGEPSSWSPVDLRAARTARGQLKPTIGRRGDGAHLFYPGKVHSVHGESESGKSWFALCVAAECLLSNRPVLFVDFEDDGAEVANRLLLLGVPESVVDDPQLFTYARPEVEPKTDQDVEAFARLLSRRFDFAVIDGVTESMTMFGLVGKDNDDVAKWQRKLPKAIARHTGAAVVCVDHVTKDADSRGRFALGGQHKMAGLDGAAFIIEPETPFARGLAGSASVRIGKDRHGCLRGIGGKYQPKDRTQPVATFRLDSTDTARAVWALDAPADVDKAGQVERVTSARKQVLDAKAAEKVATRKWCMEQISRRLESTDLLLEERSGRKIVETLWKAQQKSTDSGARTVARNTWRDALTALDNREFVTHSGDEKTGFAYASVKPYRADDDKTDDGVFGWVARPDVEPTKPPKSGESDGSETAK</sequence>
<dbReference type="Gene3D" id="3.40.50.300">
    <property type="entry name" value="P-loop containing nucleotide triphosphate hydrolases"/>
    <property type="match status" value="1"/>
</dbReference>
<dbReference type="SMART" id="SM00943">
    <property type="entry name" value="Prim-Pol"/>
    <property type="match status" value="1"/>
</dbReference>
<dbReference type="SUPFAM" id="SSF56747">
    <property type="entry name" value="Prim-pol domain"/>
    <property type="match status" value="1"/>
</dbReference>
<dbReference type="InterPro" id="IPR015330">
    <property type="entry name" value="DNA_primase/pol_bifunc_N"/>
</dbReference>
<dbReference type="EMBL" id="BCSZ01000030">
    <property type="protein sequence ID" value="GAT02947.1"/>
    <property type="molecule type" value="Genomic_DNA"/>
</dbReference>
<proteinExistence type="predicted"/>
<name>A0A100WRG3_MYCFO</name>
<reference evidence="3 4" key="1">
    <citation type="journal article" date="2016" name="Genome Announc.">
        <title>Draft Genome Sequences of Five Rapidly Growing Mycobacterium Species, M. thermoresistibile, M. fortuitum subsp. acetamidolyticum, M. canariasense, M. brisbanense, and M. novocastrense.</title>
        <authorList>
            <person name="Katahira K."/>
            <person name="Ogura Y."/>
            <person name="Gotoh Y."/>
            <person name="Hayashi T."/>
        </authorList>
    </citation>
    <scope>NUCLEOTIDE SEQUENCE [LARGE SCALE GENOMIC DNA]</scope>
    <source>
        <strain evidence="3 4">JCM6368</strain>
    </source>
</reference>
<evidence type="ECO:0000313" key="4">
    <source>
        <dbReference type="Proteomes" id="UP000069705"/>
    </source>
</evidence>
<evidence type="ECO:0000256" key="1">
    <source>
        <dbReference type="SAM" id="MobiDB-lite"/>
    </source>
</evidence>
<feature type="region of interest" description="Disordered" evidence="1">
    <location>
        <begin position="377"/>
        <end position="427"/>
    </location>
</feature>
<feature type="region of interest" description="Disordered" evidence="1">
    <location>
        <begin position="797"/>
        <end position="834"/>
    </location>
</feature>
<feature type="domain" description="DNA primase/polymerase bifunctional N-terminal" evidence="2">
    <location>
        <begin position="62"/>
        <end position="225"/>
    </location>
</feature>
<dbReference type="RefSeq" id="WP_061263876.1">
    <property type="nucleotide sequence ID" value="NZ_BCSZ01000030.1"/>
</dbReference>
<reference evidence="4" key="2">
    <citation type="submission" date="2016-02" db="EMBL/GenBank/DDBJ databases">
        <title>Draft genome sequence of five rapidly growing Mycobacterium species.</title>
        <authorList>
            <person name="Katahira K."/>
            <person name="Gotou Y."/>
            <person name="Iida K."/>
            <person name="Ogura Y."/>
            <person name="Hayashi T."/>
        </authorList>
    </citation>
    <scope>NUCLEOTIDE SEQUENCE [LARGE SCALE GENOMIC DNA]</scope>
    <source>
        <strain evidence="4">JCM6368</strain>
    </source>
</reference>
<dbReference type="Pfam" id="PF13481">
    <property type="entry name" value="AAA_25"/>
    <property type="match status" value="1"/>
</dbReference>
<feature type="compositionally biased region" description="Basic and acidic residues" evidence="1">
    <location>
        <begin position="814"/>
        <end position="834"/>
    </location>
</feature>
<gene>
    <name evidence="3" type="ORF">RMCFA_3059</name>
</gene>
<evidence type="ECO:0000313" key="3">
    <source>
        <dbReference type="EMBL" id="GAT02947.1"/>
    </source>
</evidence>
<dbReference type="Pfam" id="PF09250">
    <property type="entry name" value="Prim-Pol"/>
    <property type="match status" value="1"/>
</dbReference>
<dbReference type="Proteomes" id="UP000069705">
    <property type="component" value="Unassembled WGS sequence"/>
</dbReference>
<dbReference type="SUPFAM" id="SSF52540">
    <property type="entry name" value="P-loop containing nucleoside triphosphate hydrolases"/>
    <property type="match status" value="1"/>
</dbReference>
<accession>A0A100WRG3</accession>
<organism evidence="3 4">
    <name type="scientific">Mycolicibacterium fortuitum subsp. acetamidolyticum</name>
    <dbReference type="NCBI Taxonomy" id="144550"/>
    <lineage>
        <taxon>Bacteria</taxon>
        <taxon>Bacillati</taxon>
        <taxon>Actinomycetota</taxon>
        <taxon>Actinomycetes</taxon>
        <taxon>Mycobacteriales</taxon>
        <taxon>Mycobacteriaceae</taxon>
        <taxon>Mycolicibacterium</taxon>
    </lineage>
</organism>
<comment type="caution">
    <text evidence="3">The sequence shown here is derived from an EMBL/GenBank/DDBJ whole genome shotgun (WGS) entry which is preliminary data.</text>
</comment>
<protein>
    <submittedName>
        <fullName evidence="3">Bifunctional DNA primase/polymerase</fullName>
    </submittedName>
</protein>